<dbReference type="STRING" id="946122.A0A0C2WSB0"/>
<feature type="region of interest" description="Disordered" evidence="4">
    <location>
        <begin position="181"/>
        <end position="232"/>
    </location>
</feature>
<keyword evidence="8" id="KW-1185">Reference proteome</keyword>
<dbReference type="CDD" id="cd00067">
    <property type="entry name" value="GAL4"/>
    <property type="match status" value="1"/>
</dbReference>
<dbReference type="Gene3D" id="4.10.240.10">
    <property type="entry name" value="Zn(2)-C6 fungal-type DNA-binding domain"/>
    <property type="match status" value="1"/>
</dbReference>
<dbReference type="InterPro" id="IPR001138">
    <property type="entry name" value="Zn2Cys6_DnaBD"/>
</dbReference>
<feature type="compositionally biased region" description="Basic and acidic residues" evidence="4">
    <location>
        <begin position="9"/>
        <end position="21"/>
    </location>
</feature>
<feature type="domain" description="Zn(2)-C6 fungal-type" evidence="5">
    <location>
        <begin position="80"/>
        <end position="109"/>
    </location>
</feature>
<evidence type="ECO:0000259" key="6">
    <source>
        <dbReference type="PROSITE" id="PS51379"/>
    </source>
</evidence>
<dbReference type="GO" id="GO:0005634">
    <property type="term" value="C:nucleus"/>
    <property type="evidence" value="ECO:0007669"/>
    <property type="project" value="UniProtKB-SubCell"/>
</dbReference>
<evidence type="ECO:0000313" key="8">
    <source>
        <dbReference type="Proteomes" id="UP000054549"/>
    </source>
</evidence>
<dbReference type="HOGENOM" id="CLU_871582_0_0_1"/>
<feature type="compositionally biased region" description="Basic residues" evidence="4">
    <location>
        <begin position="24"/>
        <end position="33"/>
    </location>
</feature>
<dbReference type="InParanoid" id="A0A0C2WSB0"/>
<organism evidence="7 8">
    <name type="scientific">Amanita muscaria (strain Koide BX008)</name>
    <dbReference type="NCBI Taxonomy" id="946122"/>
    <lineage>
        <taxon>Eukaryota</taxon>
        <taxon>Fungi</taxon>
        <taxon>Dikarya</taxon>
        <taxon>Basidiomycota</taxon>
        <taxon>Agaricomycotina</taxon>
        <taxon>Agaricomycetes</taxon>
        <taxon>Agaricomycetidae</taxon>
        <taxon>Agaricales</taxon>
        <taxon>Pluteineae</taxon>
        <taxon>Amanitaceae</taxon>
        <taxon>Amanita</taxon>
    </lineage>
</organism>
<dbReference type="PROSITE" id="PS50048">
    <property type="entry name" value="ZN2_CY6_FUNGAL_2"/>
    <property type="match status" value="1"/>
</dbReference>
<feature type="domain" description="4Fe-4S ferredoxin-type" evidence="6">
    <location>
        <begin position="87"/>
        <end position="119"/>
    </location>
</feature>
<feature type="compositionally biased region" description="Pro residues" evidence="4">
    <location>
        <begin position="49"/>
        <end position="58"/>
    </location>
</feature>
<dbReference type="InterPro" id="IPR036864">
    <property type="entry name" value="Zn2-C6_fun-type_DNA-bd_sf"/>
</dbReference>
<evidence type="ECO:0000256" key="2">
    <source>
        <dbReference type="ARBA" id="ARBA00023242"/>
    </source>
</evidence>
<feature type="coiled-coil region" evidence="3">
    <location>
        <begin position="127"/>
        <end position="154"/>
    </location>
</feature>
<gene>
    <name evidence="7" type="ORF">M378DRAFT_15003</name>
</gene>
<dbReference type="GO" id="GO:0008270">
    <property type="term" value="F:zinc ion binding"/>
    <property type="evidence" value="ECO:0007669"/>
    <property type="project" value="InterPro"/>
</dbReference>
<feature type="compositionally biased region" description="Polar residues" evidence="4">
    <location>
        <begin position="198"/>
        <end position="232"/>
    </location>
</feature>
<comment type="subcellular location">
    <subcellularLocation>
        <location evidence="1">Nucleus</location>
    </subcellularLocation>
</comment>
<dbReference type="InterPro" id="IPR050613">
    <property type="entry name" value="Sec_Metabolite_Reg"/>
</dbReference>
<evidence type="ECO:0000256" key="3">
    <source>
        <dbReference type="SAM" id="Coils"/>
    </source>
</evidence>
<evidence type="ECO:0000259" key="5">
    <source>
        <dbReference type="PROSITE" id="PS50048"/>
    </source>
</evidence>
<dbReference type="PANTHER" id="PTHR31001:SF56">
    <property type="entry name" value="ZN(2)-C6 FUNGAL-TYPE DOMAIN-CONTAINING PROTEIN"/>
    <property type="match status" value="1"/>
</dbReference>
<dbReference type="Proteomes" id="UP000054549">
    <property type="component" value="Unassembled WGS sequence"/>
</dbReference>
<dbReference type="EMBL" id="KN818320">
    <property type="protein sequence ID" value="KIL59223.1"/>
    <property type="molecule type" value="Genomic_DNA"/>
</dbReference>
<dbReference type="PROSITE" id="PS00463">
    <property type="entry name" value="ZN2_CY6_FUNGAL_1"/>
    <property type="match status" value="1"/>
</dbReference>
<evidence type="ECO:0000256" key="4">
    <source>
        <dbReference type="SAM" id="MobiDB-lite"/>
    </source>
</evidence>
<dbReference type="OrthoDB" id="424974at2759"/>
<name>A0A0C2WSB0_AMAMK</name>
<evidence type="ECO:0008006" key="9">
    <source>
        <dbReference type="Google" id="ProtNLM"/>
    </source>
</evidence>
<dbReference type="AlphaFoldDB" id="A0A0C2WSB0"/>
<dbReference type="PANTHER" id="PTHR31001">
    <property type="entry name" value="UNCHARACTERIZED TRANSCRIPTIONAL REGULATORY PROTEIN"/>
    <property type="match status" value="1"/>
</dbReference>
<keyword evidence="2" id="KW-0539">Nucleus</keyword>
<dbReference type="SMART" id="SM00066">
    <property type="entry name" value="GAL4"/>
    <property type="match status" value="1"/>
</dbReference>
<dbReference type="GO" id="GO:0000981">
    <property type="term" value="F:DNA-binding transcription factor activity, RNA polymerase II-specific"/>
    <property type="evidence" value="ECO:0007669"/>
    <property type="project" value="InterPro"/>
</dbReference>
<proteinExistence type="predicted"/>
<sequence>MSPSVVDAPSHRDHDAQDELNPRPLKRARKSSSKPRSEESNSNHNNHNPNPPQPPPPVGHIFITDGFATKKQSGKKAPLSCCECRRLKLKCDRSFPCASCKKRGCAEICPDGVLVSGKGTRFILANTEQLHSKIHEMSDRIRSLEEALEAVQSQVSEEPHALMIPDLLSIKSTVCLYNSSQTSHDKDHTGEGQDKGEGTSQDGMDKPSSCQSASEDNFPGGNTATISTIPSFSTGENADYEAVIEKLSHNFPLSDKVLAEQPNLPLRQHLRTMLPHRPEAQYLWEQTSQNALWQWVSDFSP</sequence>
<reference evidence="7 8" key="1">
    <citation type="submission" date="2014-04" db="EMBL/GenBank/DDBJ databases">
        <title>Evolutionary Origins and Diversification of the Mycorrhizal Mutualists.</title>
        <authorList>
            <consortium name="DOE Joint Genome Institute"/>
            <consortium name="Mycorrhizal Genomics Consortium"/>
            <person name="Kohler A."/>
            <person name="Kuo A."/>
            <person name="Nagy L.G."/>
            <person name="Floudas D."/>
            <person name="Copeland A."/>
            <person name="Barry K.W."/>
            <person name="Cichocki N."/>
            <person name="Veneault-Fourrey C."/>
            <person name="LaButti K."/>
            <person name="Lindquist E.A."/>
            <person name="Lipzen A."/>
            <person name="Lundell T."/>
            <person name="Morin E."/>
            <person name="Murat C."/>
            <person name="Riley R."/>
            <person name="Ohm R."/>
            <person name="Sun H."/>
            <person name="Tunlid A."/>
            <person name="Henrissat B."/>
            <person name="Grigoriev I.V."/>
            <person name="Hibbett D.S."/>
            <person name="Martin F."/>
        </authorList>
    </citation>
    <scope>NUCLEOTIDE SEQUENCE [LARGE SCALE GENOMIC DNA]</scope>
    <source>
        <strain evidence="7 8">Koide BX008</strain>
    </source>
</reference>
<dbReference type="SUPFAM" id="SSF57701">
    <property type="entry name" value="Zn2/Cys6 DNA-binding domain"/>
    <property type="match status" value="1"/>
</dbReference>
<keyword evidence="3" id="KW-0175">Coiled coil</keyword>
<evidence type="ECO:0000256" key="1">
    <source>
        <dbReference type="ARBA" id="ARBA00004123"/>
    </source>
</evidence>
<protein>
    <recommendedName>
        <fullName evidence="9">Zn(2)-C6 fungal-type domain-containing protein</fullName>
    </recommendedName>
</protein>
<feature type="region of interest" description="Disordered" evidence="4">
    <location>
        <begin position="1"/>
        <end position="63"/>
    </location>
</feature>
<feature type="compositionally biased region" description="Basic and acidic residues" evidence="4">
    <location>
        <begin position="183"/>
        <end position="197"/>
    </location>
</feature>
<dbReference type="PROSITE" id="PS51379">
    <property type="entry name" value="4FE4S_FER_2"/>
    <property type="match status" value="1"/>
</dbReference>
<accession>A0A0C2WSB0</accession>
<dbReference type="InterPro" id="IPR017896">
    <property type="entry name" value="4Fe4S_Fe-S-bd"/>
</dbReference>
<evidence type="ECO:0000313" key="7">
    <source>
        <dbReference type="EMBL" id="KIL59223.1"/>
    </source>
</evidence>